<dbReference type="Pfam" id="PF12796">
    <property type="entry name" value="Ank_2"/>
    <property type="match status" value="1"/>
</dbReference>
<keyword evidence="1" id="KW-0446">Lipid-binding</keyword>
<evidence type="ECO:0000256" key="1">
    <source>
        <dbReference type="ARBA" id="ARBA00023121"/>
    </source>
</evidence>
<proteinExistence type="predicted"/>
<dbReference type="InterPro" id="IPR002110">
    <property type="entry name" value="Ankyrin_rpt"/>
</dbReference>
<feature type="region of interest" description="Disordered" evidence="3">
    <location>
        <begin position="175"/>
        <end position="207"/>
    </location>
</feature>
<keyword evidence="5" id="KW-1185">Reference proteome</keyword>
<comment type="caution">
    <text evidence="4">The sequence shown here is derived from an EMBL/GenBank/DDBJ whole genome shotgun (WGS) entry which is preliminary data.</text>
</comment>
<dbReference type="Proteomes" id="UP001457282">
    <property type="component" value="Unassembled WGS sequence"/>
</dbReference>
<gene>
    <name evidence="4" type="ORF">M0R45_016500</name>
</gene>
<evidence type="ECO:0000256" key="2">
    <source>
        <dbReference type="PROSITE-ProRule" id="PRU00023"/>
    </source>
</evidence>
<evidence type="ECO:0000256" key="3">
    <source>
        <dbReference type="SAM" id="MobiDB-lite"/>
    </source>
</evidence>
<accession>A0AAW1XSQ6</accession>
<dbReference type="GO" id="GO:0000062">
    <property type="term" value="F:fatty-acyl-CoA binding"/>
    <property type="evidence" value="ECO:0007669"/>
    <property type="project" value="TreeGrafter"/>
</dbReference>
<dbReference type="PRINTS" id="PR01415">
    <property type="entry name" value="ANKYRIN"/>
</dbReference>
<evidence type="ECO:0000313" key="4">
    <source>
        <dbReference type="EMBL" id="KAK9939815.1"/>
    </source>
</evidence>
<dbReference type="AlphaFoldDB" id="A0AAW1XSQ6"/>
<dbReference type="SUPFAM" id="SSF48403">
    <property type="entry name" value="Ankyrin repeat"/>
    <property type="match status" value="1"/>
</dbReference>
<keyword evidence="2" id="KW-0040">ANK repeat</keyword>
<organism evidence="4 5">
    <name type="scientific">Rubus argutus</name>
    <name type="common">Southern blackberry</name>
    <dbReference type="NCBI Taxonomy" id="59490"/>
    <lineage>
        <taxon>Eukaryota</taxon>
        <taxon>Viridiplantae</taxon>
        <taxon>Streptophyta</taxon>
        <taxon>Embryophyta</taxon>
        <taxon>Tracheophyta</taxon>
        <taxon>Spermatophyta</taxon>
        <taxon>Magnoliopsida</taxon>
        <taxon>eudicotyledons</taxon>
        <taxon>Gunneridae</taxon>
        <taxon>Pentapetalae</taxon>
        <taxon>rosids</taxon>
        <taxon>fabids</taxon>
        <taxon>Rosales</taxon>
        <taxon>Rosaceae</taxon>
        <taxon>Rosoideae</taxon>
        <taxon>Rosoideae incertae sedis</taxon>
        <taxon>Rubus</taxon>
    </lineage>
</organism>
<feature type="repeat" description="ANK" evidence="2">
    <location>
        <begin position="115"/>
        <end position="147"/>
    </location>
</feature>
<dbReference type="PROSITE" id="PS50297">
    <property type="entry name" value="ANK_REP_REGION"/>
    <property type="match status" value="1"/>
</dbReference>
<reference evidence="4 5" key="1">
    <citation type="journal article" date="2023" name="G3 (Bethesda)">
        <title>A chromosome-length genome assembly and annotation of blackberry (Rubus argutus, cv. 'Hillquist').</title>
        <authorList>
            <person name="Bruna T."/>
            <person name="Aryal R."/>
            <person name="Dudchenko O."/>
            <person name="Sargent D.J."/>
            <person name="Mead D."/>
            <person name="Buti M."/>
            <person name="Cavallini A."/>
            <person name="Hytonen T."/>
            <person name="Andres J."/>
            <person name="Pham M."/>
            <person name="Weisz D."/>
            <person name="Mascagni F."/>
            <person name="Usai G."/>
            <person name="Natali L."/>
            <person name="Bassil N."/>
            <person name="Fernandez G.E."/>
            <person name="Lomsadze A."/>
            <person name="Armour M."/>
            <person name="Olukolu B."/>
            <person name="Poorten T."/>
            <person name="Britton C."/>
            <person name="Davik J."/>
            <person name="Ashrafi H."/>
            <person name="Aiden E.L."/>
            <person name="Borodovsky M."/>
            <person name="Worthington M."/>
        </authorList>
    </citation>
    <scope>NUCLEOTIDE SEQUENCE [LARGE SCALE GENOMIC DNA]</scope>
    <source>
        <strain evidence="4">PI 553951</strain>
    </source>
</reference>
<dbReference type="PANTHER" id="PTHR24119:SF0">
    <property type="entry name" value="ACYL-COA-BINDING DOMAIN-CONTAINING PROTEIN 6"/>
    <property type="match status" value="1"/>
</dbReference>
<sequence length="207" mass="22913">MRAPCSTRLILSSPSTIVSGNESEAGSDDDWDAISHLDCWFECLTLKSKCGDGSSLVMILKDPCMGPVFSTFVYEEESENDSKMDAIQAFAREGEVDNLIKCIDSGVSVDAKDSEGRTPLHWAVDRGHLNMAEMLVSRNAVMQSTMRAKPHCIMLLAVCEREGIAKYLVKKNADTNVKDNDGNSPSDLCESNWPWRQRAKDRSRGTD</sequence>
<dbReference type="EMBL" id="JBEDUW010000003">
    <property type="protein sequence ID" value="KAK9939815.1"/>
    <property type="molecule type" value="Genomic_DNA"/>
</dbReference>
<evidence type="ECO:0000313" key="5">
    <source>
        <dbReference type="Proteomes" id="UP001457282"/>
    </source>
</evidence>
<dbReference type="PROSITE" id="PS50088">
    <property type="entry name" value="ANK_REPEAT"/>
    <property type="match status" value="1"/>
</dbReference>
<protein>
    <submittedName>
        <fullName evidence="4">Uncharacterized protein</fullName>
    </submittedName>
</protein>
<dbReference type="SMART" id="SM00248">
    <property type="entry name" value="ANK"/>
    <property type="match status" value="2"/>
</dbReference>
<feature type="compositionally biased region" description="Basic and acidic residues" evidence="3">
    <location>
        <begin position="198"/>
        <end position="207"/>
    </location>
</feature>
<dbReference type="PANTHER" id="PTHR24119">
    <property type="entry name" value="ACYL-COA-BINDING DOMAIN-CONTAINING PROTEIN 6"/>
    <property type="match status" value="1"/>
</dbReference>
<name>A0AAW1XSQ6_RUBAR</name>
<dbReference type="Gene3D" id="1.25.40.20">
    <property type="entry name" value="Ankyrin repeat-containing domain"/>
    <property type="match status" value="1"/>
</dbReference>
<dbReference type="InterPro" id="IPR036770">
    <property type="entry name" value="Ankyrin_rpt-contain_sf"/>
</dbReference>